<dbReference type="RefSeq" id="WP_003100774.1">
    <property type="nucleotide sequence ID" value="NZ_CP010783.1"/>
</dbReference>
<dbReference type="KEGG" id="sio:DW64_01770"/>
<reference evidence="1 3" key="1">
    <citation type="journal article" date="2014" name="Genome Announc.">
        <title>Complete Genome Sequence of a Virulent Strain, Streptococcus iniae ISET0901, Isolated from Diseased Tilapia.</title>
        <authorList>
            <person name="Pridgeon J.W."/>
            <person name="Zhang D."/>
            <person name="Zhang L."/>
        </authorList>
    </citation>
    <scope>NUCLEOTIDE SEQUENCE [LARGE SCALE GENOMIC DNA]</scope>
    <source>
        <strain evidence="1 3">ISET0901</strain>
    </source>
</reference>
<protein>
    <submittedName>
        <fullName evidence="2">Uncharacterized protein</fullName>
    </submittedName>
</protein>
<evidence type="ECO:0000313" key="4">
    <source>
        <dbReference type="Proteomes" id="UP000269148"/>
    </source>
</evidence>
<name>A0A3L8GNZ4_STRIN</name>
<dbReference type="GeneID" id="35765663"/>
<dbReference type="AlphaFoldDB" id="A0A3L8GNZ4"/>
<reference evidence="2 4" key="2">
    <citation type="submission" date="2018-06" db="EMBL/GenBank/DDBJ databases">
        <title>Mutators as drivers of adaptation in pathogenic bacteria and a risk factor for host jumps and vaccine escape.</title>
        <authorList>
            <person name="Barnes A.C."/>
            <person name="Silayeva O."/>
        </authorList>
    </citation>
    <scope>NUCLEOTIDE SEQUENCE [LARGE SCALE GENOMIC DNA]</scope>
    <source>
        <strain evidence="2 4">QMA0445</strain>
    </source>
</reference>
<sequence>MGILNRLFRKQESLLSPHQSRSDREKKEALSEWEKLPAYIPADPKDYPLVSLIATAIASGDKPDSQFTITNIWQRNPEVIDLSLITASLAAETLSDGHYTIKTIYRKK</sequence>
<organism evidence="2 4">
    <name type="scientific">Streptococcus iniae</name>
    <name type="common">Streptococcus shiloi</name>
    <dbReference type="NCBI Taxonomy" id="1346"/>
    <lineage>
        <taxon>Bacteria</taxon>
        <taxon>Bacillati</taxon>
        <taxon>Bacillota</taxon>
        <taxon>Bacilli</taxon>
        <taxon>Lactobacillales</taxon>
        <taxon>Streptococcaceae</taxon>
        <taxon>Streptococcus</taxon>
    </lineage>
</organism>
<dbReference type="EMBL" id="QLQD01000018">
    <property type="protein sequence ID" value="RLU58781.1"/>
    <property type="molecule type" value="Genomic_DNA"/>
</dbReference>
<accession>A0A3L8GNZ4</accession>
<dbReference type="KEGG" id="siz:SI82_02050"/>
<evidence type="ECO:0000313" key="3">
    <source>
        <dbReference type="Proteomes" id="UP000025245"/>
    </source>
</evidence>
<proteinExistence type="predicted"/>
<dbReference type="Proteomes" id="UP000025245">
    <property type="component" value="Chromosome"/>
</dbReference>
<gene>
    <name evidence="2" type="ORF">DIY07_01730</name>
    <name evidence="1" type="ORF">DQ08_01785</name>
</gene>
<evidence type="ECO:0000313" key="1">
    <source>
        <dbReference type="EMBL" id="AHY15237.1"/>
    </source>
</evidence>
<dbReference type="Proteomes" id="UP000269148">
    <property type="component" value="Unassembled WGS sequence"/>
</dbReference>
<dbReference type="STRING" id="1346.BMF34_01945"/>
<keyword evidence="3" id="KW-1185">Reference proteome</keyword>
<evidence type="ECO:0000313" key="2">
    <source>
        <dbReference type="EMBL" id="RLU58781.1"/>
    </source>
</evidence>
<dbReference type="KEGG" id="siq:DQ08_01785"/>
<dbReference type="EMBL" id="CP007586">
    <property type="protein sequence ID" value="AHY15237.1"/>
    <property type="molecule type" value="Genomic_DNA"/>
</dbReference>
<dbReference type="OrthoDB" id="2222210at2"/>